<dbReference type="EMBL" id="QNVS01000092">
    <property type="protein sequence ID" value="REC50799.1"/>
    <property type="molecule type" value="Genomic_DNA"/>
</dbReference>
<reference evidence="1 2" key="1">
    <citation type="journal article" date="2006" name="Int. J. Syst. Evol. Microbiol.">
        <title>Chryseobacterium piscium sp. nov., isolated from fish of the South Atlantic Ocean off South Africa.</title>
        <authorList>
            <person name="de Beer H."/>
            <person name="Hugo C.J."/>
            <person name="Jooste P.J."/>
            <person name="Vancanneyt M."/>
            <person name="Coenye T."/>
            <person name="Vandamme P."/>
        </authorList>
    </citation>
    <scope>NUCLEOTIDE SEQUENCE [LARGE SCALE GENOMIC DNA]</scope>
    <source>
        <strain evidence="1 2">CCUG 51923</strain>
    </source>
</reference>
<proteinExistence type="predicted"/>
<evidence type="ECO:0000313" key="2">
    <source>
        <dbReference type="Proteomes" id="UP000256512"/>
    </source>
</evidence>
<name>A0A3D9BBH6_9FLAO</name>
<accession>A0A3D9BBH6</accession>
<dbReference type="AlphaFoldDB" id="A0A3D9BBH6"/>
<keyword evidence="2" id="KW-1185">Reference proteome</keyword>
<sequence length="70" mass="7777">MQNNTKITELKKNLPLGGIAELAKRTDLSAITISNILKGKPCRMENMKKVITEGNKIISEYKELTEGTSK</sequence>
<comment type="caution">
    <text evidence="1">The sequence shown here is derived from an EMBL/GenBank/DDBJ whole genome shotgun (WGS) entry which is preliminary data.</text>
</comment>
<protein>
    <recommendedName>
        <fullName evidence="3">HTH cro/C1-type domain-containing protein</fullName>
    </recommendedName>
</protein>
<gene>
    <name evidence="1" type="ORF">DRF62_18570</name>
</gene>
<organism evidence="1 2">
    <name type="scientific">Chryseobacterium piscium</name>
    <dbReference type="NCBI Taxonomy" id="333702"/>
    <lineage>
        <taxon>Bacteria</taxon>
        <taxon>Pseudomonadati</taxon>
        <taxon>Bacteroidota</taxon>
        <taxon>Flavobacteriia</taxon>
        <taxon>Flavobacteriales</taxon>
        <taxon>Weeksellaceae</taxon>
        <taxon>Chryseobacterium group</taxon>
        <taxon>Chryseobacterium</taxon>
    </lineage>
</organism>
<evidence type="ECO:0000313" key="1">
    <source>
        <dbReference type="EMBL" id="REC50799.1"/>
    </source>
</evidence>
<evidence type="ECO:0008006" key="3">
    <source>
        <dbReference type="Google" id="ProtNLM"/>
    </source>
</evidence>
<dbReference type="RefSeq" id="WP_115951633.1">
    <property type="nucleotide sequence ID" value="NZ_QNVS01000092.1"/>
</dbReference>
<dbReference type="Proteomes" id="UP000256512">
    <property type="component" value="Unassembled WGS sequence"/>
</dbReference>